<accession>A0AAY4BAR8</accession>
<evidence type="ECO:0000256" key="1">
    <source>
        <dbReference type="ARBA" id="ARBA00004613"/>
    </source>
</evidence>
<keyword evidence="8" id="KW-0812">Transmembrane</keyword>
<keyword evidence="11" id="KW-1185">Reference proteome</keyword>
<evidence type="ECO:0000256" key="2">
    <source>
        <dbReference type="ARBA" id="ARBA00022525"/>
    </source>
</evidence>
<feature type="domain" description="Thyroglobulin type-1" evidence="9">
    <location>
        <begin position="111"/>
        <end position="170"/>
    </location>
</feature>
<evidence type="ECO:0000256" key="7">
    <source>
        <dbReference type="SAM" id="MobiDB-lite"/>
    </source>
</evidence>
<keyword evidence="8" id="KW-0472">Membrane</keyword>
<dbReference type="PIRSF" id="PIRSF001992">
    <property type="entry name" value="CD74_antigen"/>
    <property type="match status" value="1"/>
</dbReference>
<name>A0AAY4BAR8_9TELE</name>
<dbReference type="PROSITE" id="PS00484">
    <property type="entry name" value="THYROGLOBULIN_1_1"/>
    <property type="match status" value="1"/>
</dbReference>
<dbReference type="SMART" id="SM00211">
    <property type="entry name" value="TY"/>
    <property type="match status" value="1"/>
</dbReference>
<dbReference type="RefSeq" id="XP_028839829.1">
    <property type="nucleotide sequence ID" value="XM_028983996.1"/>
</dbReference>
<evidence type="ECO:0000256" key="6">
    <source>
        <dbReference type="PROSITE-ProRule" id="PRU00500"/>
    </source>
</evidence>
<keyword evidence="4 5" id="KW-1015">Disulfide bond</keyword>
<dbReference type="Pfam" id="PF00086">
    <property type="entry name" value="Thyroglobulin_1"/>
    <property type="match status" value="1"/>
</dbReference>
<evidence type="ECO:0000256" key="5">
    <source>
        <dbReference type="PIRSR" id="PIRSR001992-1"/>
    </source>
</evidence>
<dbReference type="GO" id="GO:0006886">
    <property type="term" value="P:intracellular protein transport"/>
    <property type="evidence" value="ECO:0007669"/>
    <property type="project" value="InterPro"/>
</dbReference>
<comment type="subcellular location">
    <subcellularLocation>
        <location evidence="1">Secreted</location>
    </subcellularLocation>
</comment>
<dbReference type="Pfam" id="PF09307">
    <property type="entry name" value="MHC2-interact"/>
    <property type="match status" value="1"/>
</dbReference>
<evidence type="ECO:0000256" key="8">
    <source>
        <dbReference type="SAM" id="Phobius"/>
    </source>
</evidence>
<protein>
    <recommendedName>
        <fullName evidence="9">Thyroglobulin type-1 domain-containing protein</fullName>
    </recommendedName>
</protein>
<reference evidence="10" key="2">
    <citation type="submission" date="2025-08" db="UniProtKB">
        <authorList>
            <consortium name="Ensembl"/>
        </authorList>
    </citation>
    <scope>IDENTIFICATION</scope>
</reference>
<evidence type="ECO:0000259" key="9">
    <source>
        <dbReference type="PROSITE" id="PS51162"/>
    </source>
</evidence>
<dbReference type="InterPro" id="IPR051950">
    <property type="entry name" value="Dev_reg/Prot_inhib"/>
</dbReference>
<dbReference type="InterPro" id="IPR036857">
    <property type="entry name" value="Thyroglobulin_1_sf"/>
</dbReference>
<dbReference type="InterPro" id="IPR015386">
    <property type="entry name" value="MHC_II-assoc_invar/CLIP_MHC-bd"/>
</dbReference>
<dbReference type="Proteomes" id="UP000694580">
    <property type="component" value="Chromosome 6"/>
</dbReference>
<sequence length="197" mass="21285">MSESQQLPLLTGPNPSGGGSNKKALKGAALTVLACLLLAGQALTAYMLVGQKSQLNDLGMRMHRLKEISSRSFAPGAPMKMHLPMNSLPLLKLTDDQVEKKPDAAPEAKELTQCQKENLGLSDTRLPSFKPQCDSQGNYMPKQCWGAVDVCWCVDDQGVEIPSTINNPTCENQRATRPATRLLMPAQVNAAVAEPEQ</sequence>
<evidence type="ECO:0000256" key="3">
    <source>
        <dbReference type="ARBA" id="ARBA00022737"/>
    </source>
</evidence>
<keyword evidence="2" id="KW-0964">Secreted</keyword>
<comment type="caution">
    <text evidence="6">Lacks conserved residue(s) required for the propagation of feature annotation.</text>
</comment>
<dbReference type="SUPFAM" id="SSF57610">
    <property type="entry name" value="Thyroglobulin type-1 domain"/>
    <property type="match status" value="1"/>
</dbReference>
<feature type="transmembrane region" description="Helical" evidence="8">
    <location>
        <begin position="28"/>
        <end position="49"/>
    </location>
</feature>
<dbReference type="Gene3D" id="4.10.800.10">
    <property type="entry name" value="Thyroglobulin type-1"/>
    <property type="match status" value="1"/>
</dbReference>
<dbReference type="GO" id="GO:0035718">
    <property type="term" value="F:macrophage migration inhibitory factor binding"/>
    <property type="evidence" value="ECO:0007669"/>
    <property type="project" value="InterPro"/>
</dbReference>
<feature type="disulfide bond" evidence="5 6">
    <location>
        <begin position="144"/>
        <end position="151"/>
    </location>
</feature>
<evidence type="ECO:0000313" key="11">
    <source>
        <dbReference type="Proteomes" id="UP000694580"/>
    </source>
</evidence>
<dbReference type="AlphaFoldDB" id="A0AAY4BAR8"/>
<reference evidence="10" key="3">
    <citation type="submission" date="2025-09" db="UniProtKB">
        <authorList>
            <consortium name="Ensembl"/>
        </authorList>
    </citation>
    <scope>IDENTIFICATION</scope>
</reference>
<reference evidence="10 11" key="1">
    <citation type="submission" date="2020-06" db="EMBL/GenBank/DDBJ databases">
        <authorList>
            <consortium name="Wellcome Sanger Institute Data Sharing"/>
        </authorList>
    </citation>
    <scope>NUCLEOTIDE SEQUENCE [LARGE SCALE GENOMIC DNA]</scope>
</reference>
<dbReference type="GO" id="GO:0016020">
    <property type="term" value="C:membrane"/>
    <property type="evidence" value="ECO:0007669"/>
    <property type="project" value="InterPro"/>
</dbReference>
<dbReference type="InterPro" id="IPR000716">
    <property type="entry name" value="Thyroglobulin_1"/>
</dbReference>
<dbReference type="CDD" id="cd00191">
    <property type="entry name" value="TY"/>
    <property type="match status" value="1"/>
</dbReference>
<evidence type="ECO:0000256" key="4">
    <source>
        <dbReference type="ARBA" id="ARBA00023157"/>
    </source>
</evidence>
<feature type="disulfide bond" evidence="5 6">
    <location>
        <begin position="114"/>
        <end position="133"/>
    </location>
</feature>
<dbReference type="GO" id="GO:0042289">
    <property type="term" value="F:MHC class II protein binding"/>
    <property type="evidence" value="ECO:0007669"/>
    <property type="project" value="InterPro"/>
</dbReference>
<keyword evidence="8" id="KW-1133">Transmembrane helix</keyword>
<dbReference type="GO" id="GO:0019882">
    <property type="term" value="P:antigen processing and presentation"/>
    <property type="evidence" value="ECO:0007669"/>
    <property type="project" value="InterPro"/>
</dbReference>
<gene>
    <name evidence="10" type="primary">cd74b</name>
</gene>
<dbReference type="PROSITE" id="PS51162">
    <property type="entry name" value="THYROGLOBULIN_1_2"/>
    <property type="match status" value="1"/>
</dbReference>
<dbReference type="GeneID" id="114792665"/>
<dbReference type="PANTHER" id="PTHR12352:SF3">
    <property type="entry name" value="NIDOGEN-2"/>
    <property type="match status" value="1"/>
</dbReference>
<dbReference type="Ensembl" id="ENSDCDT00010018996.1">
    <property type="protein sequence ID" value="ENSDCDP00010017930.1"/>
    <property type="gene ID" value="ENSDCDG00010008184.1"/>
</dbReference>
<evidence type="ECO:0000313" key="10">
    <source>
        <dbReference type="Ensembl" id="ENSDCDP00010017930.1"/>
    </source>
</evidence>
<organism evidence="10 11">
    <name type="scientific">Denticeps clupeoides</name>
    <name type="common">denticle herring</name>
    <dbReference type="NCBI Taxonomy" id="299321"/>
    <lineage>
        <taxon>Eukaryota</taxon>
        <taxon>Metazoa</taxon>
        <taxon>Chordata</taxon>
        <taxon>Craniata</taxon>
        <taxon>Vertebrata</taxon>
        <taxon>Euteleostomi</taxon>
        <taxon>Actinopterygii</taxon>
        <taxon>Neopterygii</taxon>
        <taxon>Teleostei</taxon>
        <taxon>Clupei</taxon>
        <taxon>Clupeiformes</taxon>
        <taxon>Denticipitoidei</taxon>
        <taxon>Denticipitidae</taxon>
        <taxon>Denticeps</taxon>
    </lineage>
</organism>
<feature type="disulfide bond" evidence="5">
    <location>
        <begin position="153"/>
        <end position="170"/>
    </location>
</feature>
<dbReference type="GO" id="GO:0005615">
    <property type="term" value="C:extracellular space"/>
    <property type="evidence" value="ECO:0007669"/>
    <property type="project" value="TreeGrafter"/>
</dbReference>
<feature type="region of interest" description="Disordered" evidence="7">
    <location>
        <begin position="1"/>
        <end position="22"/>
    </location>
</feature>
<dbReference type="InterPro" id="IPR043530">
    <property type="entry name" value="CD74_antigen"/>
</dbReference>
<dbReference type="GeneTree" id="ENSGT00390000008961"/>
<dbReference type="PANTHER" id="PTHR12352">
    <property type="entry name" value="SECRETED MODULAR CALCIUM-BINDING PROTEIN"/>
    <property type="match status" value="1"/>
</dbReference>
<proteinExistence type="predicted"/>
<keyword evidence="3" id="KW-0677">Repeat</keyword>
<dbReference type="GO" id="GO:0006955">
    <property type="term" value="P:immune response"/>
    <property type="evidence" value="ECO:0007669"/>
    <property type="project" value="InterPro"/>
</dbReference>